<dbReference type="CDD" id="cd00077">
    <property type="entry name" value="HDc"/>
    <property type="match status" value="1"/>
</dbReference>
<dbReference type="PROSITE" id="PS51832">
    <property type="entry name" value="HD_GYP"/>
    <property type="match status" value="1"/>
</dbReference>
<keyword evidence="2" id="KW-0378">Hydrolase</keyword>
<dbReference type="KEGG" id="ceu:A7L45_21570"/>
<dbReference type="PANTHER" id="PTHR43155:SF2">
    <property type="entry name" value="CYCLIC DI-GMP PHOSPHODIESTERASE PA4108"/>
    <property type="match status" value="1"/>
</dbReference>
<dbReference type="InterPro" id="IPR006675">
    <property type="entry name" value="HDIG_dom"/>
</dbReference>
<evidence type="ECO:0000313" key="3">
    <source>
        <dbReference type="Proteomes" id="UP000182569"/>
    </source>
</evidence>
<organism evidence="2 3">
    <name type="scientific">Clostridium estertheticum subsp. estertheticum</name>
    <dbReference type="NCBI Taxonomy" id="1552"/>
    <lineage>
        <taxon>Bacteria</taxon>
        <taxon>Bacillati</taxon>
        <taxon>Bacillota</taxon>
        <taxon>Clostridia</taxon>
        <taxon>Eubacteriales</taxon>
        <taxon>Clostridiaceae</taxon>
        <taxon>Clostridium</taxon>
    </lineage>
</organism>
<sequence length="372" mass="41948">MRLLPIEFAKPGDFLAKTIFDNDGRILLREGVALTDFYLTSIRRLQIFSIYISDEYNEAEIEDVIKPELRQHAIKAIKEAFYSFEKYSLYSTNTNIDEKKVSKEKRTYFDSIGNIAKEIIDEIISKKNVMINLVDIKSMDNYTYQHSVNVAVLSLVLGVQLQLNQNELYTLCIGALLHDIGKTLIPKQIILKPGPLTDEEYKTIKEHTTKGYDFLKGCLEISAPARIVALQHHEKINGCGYPDNIKNKSINKFARIVAIADVYDALTSDRPYSKAMCPNDAVEYIFSHGDTQFDYEMVKVFSKAVVPYPPGTLVKLSTGDIGVVMAVFPNFALRPQVKIIKKGKNSNSNEVGTTVSLISQLDIVIKNIEFAV</sequence>
<gene>
    <name evidence="2" type="ORF">A7L45_21570</name>
</gene>
<dbReference type="STRING" id="1552.A7L45_21570"/>
<feature type="domain" description="HD-GYP" evidence="1">
    <location>
        <begin position="121"/>
        <end position="317"/>
    </location>
</feature>
<dbReference type="AlphaFoldDB" id="A0A1J0GM70"/>
<reference evidence="3" key="1">
    <citation type="journal article" date="2016" name="Front. Microbiol.">
        <title>Complete Genome Sequence of Clostridium estertheticum DSM 8809, a Microbe Identified in Spoiled Vacuum Packed Beef.</title>
        <authorList>
            <person name="Yu Z."/>
            <person name="Gunn L."/>
            <person name="Brennan E."/>
            <person name="Reid R."/>
            <person name="Wall P.G."/>
            <person name="Gaora O.P."/>
            <person name="Hurley D."/>
            <person name="Bolton D."/>
            <person name="Fanning S."/>
        </authorList>
    </citation>
    <scope>NUCLEOTIDE SEQUENCE [LARGE SCALE GENOMIC DNA]</scope>
    <source>
        <strain evidence="3">DSM 8809</strain>
    </source>
</reference>
<proteinExistence type="predicted"/>
<evidence type="ECO:0000313" key="2">
    <source>
        <dbReference type="EMBL" id="APC42445.1"/>
    </source>
</evidence>
<dbReference type="Gene3D" id="1.10.3210.10">
    <property type="entry name" value="Hypothetical protein af1432"/>
    <property type="match status" value="1"/>
</dbReference>
<dbReference type="RefSeq" id="WP_071614732.1">
    <property type="nucleotide sequence ID" value="NZ_CP015756.1"/>
</dbReference>
<dbReference type="Pfam" id="PF13487">
    <property type="entry name" value="HD_5"/>
    <property type="match status" value="1"/>
</dbReference>
<dbReference type="Proteomes" id="UP000182569">
    <property type="component" value="Chromosome"/>
</dbReference>
<evidence type="ECO:0000259" key="1">
    <source>
        <dbReference type="PROSITE" id="PS51832"/>
    </source>
</evidence>
<dbReference type="EMBL" id="CP015756">
    <property type="protein sequence ID" value="APC42445.1"/>
    <property type="molecule type" value="Genomic_DNA"/>
</dbReference>
<protein>
    <submittedName>
        <fullName evidence="2">HD family phosphohydrolase</fullName>
    </submittedName>
</protein>
<dbReference type="InterPro" id="IPR003607">
    <property type="entry name" value="HD/PDEase_dom"/>
</dbReference>
<name>A0A1J0GM70_9CLOT</name>
<accession>A0A1J0GM70</accession>
<dbReference type="SMART" id="SM00471">
    <property type="entry name" value="HDc"/>
    <property type="match status" value="1"/>
</dbReference>
<dbReference type="NCBIfam" id="TIGR00277">
    <property type="entry name" value="HDIG"/>
    <property type="match status" value="1"/>
</dbReference>
<dbReference type="OrthoDB" id="9804747at2"/>
<dbReference type="PANTHER" id="PTHR43155">
    <property type="entry name" value="CYCLIC DI-GMP PHOSPHODIESTERASE PA4108-RELATED"/>
    <property type="match status" value="1"/>
</dbReference>
<dbReference type="GO" id="GO:0016787">
    <property type="term" value="F:hydrolase activity"/>
    <property type="evidence" value="ECO:0007669"/>
    <property type="project" value="UniProtKB-KW"/>
</dbReference>
<keyword evidence="3" id="KW-1185">Reference proteome</keyword>
<dbReference type="InterPro" id="IPR037522">
    <property type="entry name" value="HD_GYP_dom"/>
</dbReference>
<dbReference type="SUPFAM" id="SSF109604">
    <property type="entry name" value="HD-domain/PDEase-like"/>
    <property type="match status" value="1"/>
</dbReference>